<evidence type="ECO:0000259" key="7">
    <source>
        <dbReference type="PROSITE" id="PS51201"/>
    </source>
</evidence>
<sequence length="454" mass="49242">MFIVIAGGGTVGFNIASMLVVEDHEVVVIEQSETAVEYLNRQLDIKTIFGNAAIPRILRDAEVQRADLVLAVTDRDETNMVICFIAKEMGASTTAARIRNSEYTGYFIPPAKSTLSARRIIRPKSLGIDVFINPEVEMAREILGILSSFYSTPVEQLANGLVQIRNFTIEGSPMAGKTLSELNFTKPCVVASIARKEELLIPQPELVLEEEDVLYLVAERDNMDHLGRMFSAIQRPAHSVFILGGSQIGLLVAEGLADHDVDVKLIEPDEEKSQKAAIRLEKAVVLRGDPTDRDFLTEQGVPSADAFVATTENDEFNILSCLVAKNLGVDRSLSVINKPSYIPLAEAVDIDVAGSPAIITARKIAHFVLSGGAIAAALLESGQLEAVEFVVSPQASIINQKVNQLDIPKEAVIGAVVQNNQVIIPPDEAVIHGGDHVIVVSQLNVLHDVEKLFK</sequence>
<dbReference type="Gene3D" id="3.30.70.1450">
    <property type="entry name" value="Regulator of K+ conductance, C-terminal domain"/>
    <property type="match status" value="2"/>
</dbReference>
<feature type="domain" description="RCK N-terminal" evidence="7">
    <location>
        <begin position="1"/>
        <end position="121"/>
    </location>
</feature>
<evidence type="ECO:0000256" key="5">
    <source>
        <dbReference type="ARBA" id="ARBA00023027"/>
    </source>
</evidence>
<dbReference type="InterPro" id="IPR036721">
    <property type="entry name" value="RCK_C_sf"/>
</dbReference>
<evidence type="ECO:0000256" key="3">
    <source>
        <dbReference type="ARBA" id="ARBA00022538"/>
    </source>
</evidence>
<keyword evidence="2" id="KW-0813">Transport</keyword>
<dbReference type="Gene3D" id="3.40.50.720">
    <property type="entry name" value="NAD(P)-binding Rossmann-like Domain"/>
    <property type="match status" value="2"/>
</dbReference>
<dbReference type="NCBIfam" id="NF007032">
    <property type="entry name" value="PRK09496.1-4"/>
    <property type="match status" value="1"/>
</dbReference>
<evidence type="ECO:0000256" key="1">
    <source>
        <dbReference type="ARBA" id="ARBA00017378"/>
    </source>
</evidence>
<evidence type="ECO:0000313" key="10">
    <source>
        <dbReference type="EMBL" id="KSV16297.1"/>
    </source>
</evidence>
<dbReference type="InterPro" id="IPR006036">
    <property type="entry name" value="K_uptake_TrkA"/>
</dbReference>
<dbReference type="EMBL" id="JGYD01000027">
    <property type="protein sequence ID" value="KSV16297.1"/>
    <property type="molecule type" value="Genomic_DNA"/>
</dbReference>
<feature type="domain" description="RCK C-terminal" evidence="8">
    <location>
        <begin position="152"/>
        <end position="232"/>
    </location>
</feature>
<dbReference type="Pfam" id="PF02254">
    <property type="entry name" value="TrkA_N"/>
    <property type="match status" value="2"/>
</dbReference>
<keyword evidence="4" id="KW-0630">Potassium</keyword>
<dbReference type="eggNOG" id="COG0569">
    <property type="taxonomic scope" value="Bacteria"/>
</dbReference>
<dbReference type="PRINTS" id="PR00335">
    <property type="entry name" value="KUPTAKETRKA"/>
</dbReference>
<organism evidence="10 11">
    <name type="scientific">Dehalococcoides mccartyi</name>
    <dbReference type="NCBI Taxonomy" id="61435"/>
    <lineage>
        <taxon>Bacteria</taxon>
        <taxon>Bacillati</taxon>
        <taxon>Chloroflexota</taxon>
        <taxon>Dehalococcoidia</taxon>
        <taxon>Dehalococcoidales</taxon>
        <taxon>Dehalococcoidaceae</taxon>
        <taxon>Dehalococcoides</taxon>
    </lineage>
</organism>
<keyword evidence="6" id="KW-0406">Ion transport</keyword>
<dbReference type="Proteomes" id="UP000218257">
    <property type="component" value="Chromosome"/>
</dbReference>
<dbReference type="SUPFAM" id="SSF116726">
    <property type="entry name" value="TrkA C-terminal domain-like"/>
    <property type="match status" value="2"/>
</dbReference>
<dbReference type="PANTHER" id="PTHR43833:SF5">
    <property type="entry name" value="TRK SYSTEM POTASSIUM UPTAKE PROTEIN TRKA"/>
    <property type="match status" value="1"/>
</dbReference>
<reference evidence="9 12" key="2">
    <citation type="journal article" date="2017" name="Sci. Rep.">
        <title>Isolation and genomic characterization of a Dehalococcoides strain suggests genomic rearrangement during culture.</title>
        <authorList>
            <person name="Yohda M."/>
            <person name="Ikegami K."/>
            <person name="Aita Y."/>
            <person name="Kitajima M."/>
            <person name="Takechi A."/>
            <person name="Iwamoto M."/>
            <person name="Fukuda T."/>
            <person name="Tamura N."/>
            <person name="Shibasaki J."/>
            <person name="Koike S."/>
            <person name="Komatsu D."/>
            <person name="Miyagi S."/>
            <person name="Nishimura M."/>
            <person name="Uchino Y."/>
            <person name="Shiroma A."/>
            <person name="Shimoji M."/>
            <person name="Tamotsu H."/>
            <person name="Ashimine N."/>
            <person name="Shinzato M."/>
            <person name="Ohki S."/>
            <person name="Nakano K."/>
            <person name="Teruya K."/>
            <person name="Satou K."/>
            <person name="Hirano T."/>
            <person name="Yagi O."/>
        </authorList>
    </citation>
    <scope>NUCLEOTIDE SEQUENCE [LARGE SCALE GENOMIC DNA]</scope>
    <source>
        <strain evidence="9 12">UCH-ATV1</strain>
    </source>
</reference>
<keyword evidence="5" id="KW-0520">NAD</keyword>
<dbReference type="PANTHER" id="PTHR43833">
    <property type="entry name" value="POTASSIUM CHANNEL PROTEIN 2-RELATED-RELATED"/>
    <property type="match status" value="1"/>
</dbReference>
<evidence type="ECO:0000313" key="12">
    <source>
        <dbReference type="Proteomes" id="UP000218257"/>
    </source>
</evidence>
<dbReference type="PROSITE" id="PS51201">
    <property type="entry name" value="RCK_N"/>
    <property type="match status" value="2"/>
</dbReference>
<evidence type="ECO:0000259" key="8">
    <source>
        <dbReference type="PROSITE" id="PS51202"/>
    </source>
</evidence>
<dbReference type="InterPro" id="IPR036291">
    <property type="entry name" value="NAD(P)-bd_dom_sf"/>
</dbReference>
<gene>
    <name evidence="10" type="ORF">DA01_06390</name>
    <name evidence="9" type="ORF">DEHALATV1_0029</name>
</gene>
<evidence type="ECO:0000256" key="4">
    <source>
        <dbReference type="ARBA" id="ARBA00022958"/>
    </source>
</evidence>
<proteinExistence type="predicted"/>
<feature type="domain" description="RCK N-terminal" evidence="7">
    <location>
        <begin position="237"/>
        <end position="354"/>
    </location>
</feature>
<dbReference type="AlphaFoldDB" id="A0A0V8LY56"/>
<dbReference type="InterPro" id="IPR006037">
    <property type="entry name" value="RCK_C"/>
</dbReference>
<keyword evidence="3" id="KW-0633">Potassium transport</keyword>
<feature type="domain" description="RCK C-terminal" evidence="8">
    <location>
        <begin position="374"/>
        <end position="454"/>
    </location>
</feature>
<evidence type="ECO:0000313" key="9">
    <source>
        <dbReference type="EMBL" id="BAZ96657.1"/>
    </source>
</evidence>
<dbReference type="Proteomes" id="UP000053577">
    <property type="component" value="Unassembled WGS sequence"/>
</dbReference>
<dbReference type="NCBIfam" id="NF007039">
    <property type="entry name" value="PRK09496.3-2"/>
    <property type="match status" value="1"/>
</dbReference>
<dbReference type="SUPFAM" id="SSF51735">
    <property type="entry name" value="NAD(P)-binding Rossmann-fold domains"/>
    <property type="match status" value="2"/>
</dbReference>
<evidence type="ECO:0000256" key="6">
    <source>
        <dbReference type="ARBA" id="ARBA00023065"/>
    </source>
</evidence>
<protein>
    <recommendedName>
        <fullName evidence="1">Trk system potassium uptake protein TrkA</fullName>
    </recommendedName>
</protein>
<dbReference type="EMBL" id="AP017649">
    <property type="protein sequence ID" value="BAZ96657.1"/>
    <property type="molecule type" value="Genomic_DNA"/>
</dbReference>
<dbReference type="InterPro" id="IPR003148">
    <property type="entry name" value="RCK_N"/>
</dbReference>
<evidence type="ECO:0000313" key="11">
    <source>
        <dbReference type="Proteomes" id="UP000053577"/>
    </source>
</evidence>
<dbReference type="NCBIfam" id="NF007031">
    <property type="entry name" value="PRK09496.1-2"/>
    <property type="match status" value="1"/>
</dbReference>
<name>A0A0V8LY56_9CHLR</name>
<evidence type="ECO:0000256" key="2">
    <source>
        <dbReference type="ARBA" id="ARBA00022448"/>
    </source>
</evidence>
<dbReference type="GO" id="GO:0005886">
    <property type="term" value="C:plasma membrane"/>
    <property type="evidence" value="ECO:0007669"/>
    <property type="project" value="InterPro"/>
</dbReference>
<dbReference type="PROSITE" id="PS51202">
    <property type="entry name" value="RCK_C"/>
    <property type="match status" value="2"/>
</dbReference>
<dbReference type="GO" id="GO:0015079">
    <property type="term" value="F:potassium ion transmembrane transporter activity"/>
    <property type="evidence" value="ECO:0007669"/>
    <property type="project" value="InterPro"/>
</dbReference>
<reference evidence="10 11" key="1">
    <citation type="journal article" date="2015" name="Sci. Rep.">
        <title>A comparative genomics and reductive dehalogenase gene transcription study of two chloroethene-respiring bacteria, Dehalococcoides mccartyi strains MB and 11a.</title>
        <authorList>
            <person name="Low A."/>
            <person name="Shen Z."/>
            <person name="Cheng D."/>
            <person name="Rogers M.J."/>
            <person name="Lee P.K."/>
            <person name="He J."/>
        </authorList>
    </citation>
    <scope>NUCLEOTIDE SEQUENCE [LARGE SCALE GENOMIC DNA]</scope>
    <source>
        <strain evidence="10 11">MB</strain>
    </source>
</reference>
<dbReference type="NCBIfam" id="NF007037">
    <property type="entry name" value="PRK09496.2-4"/>
    <property type="match status" value="1"/>
</dbReference>
<dbReference type="InterPro" id="IPR050721">
    <property type="entry name" value="Trk_Ktr_HKT_K-transport"/>
</dbReference>
<dbReference type="RefSeq" id="WP_058292912.1">
    <property type="nucleotide sequence ID" value="NZ_AP017649.1"/>
</dbReference>
<dbReference type="OrthoDB" id="9775180at2"/>
<dbReference type="Pfam" id="PF02080">
    <property type="entry name" value="TrkA_C"/>
    <property type="match status" value="2"/>
</dbReference>
<dbReference type="PATRIC" id="fig|61435.5.peg.1260"/>
<accession>A0A0V8LY56</accession>